<feature type="compositionally biased region" description="Polar residues" evidence="1">
    <location>
        <begin position="1"/>
        <end position="29"/>
    </location>
</feature>
<dbReference type="OMA" id="HEWINTA"/>
<evidence type="ECO:0000256" key="1">
    <source>
        <dbReference type="SAM" id="MobiDB-lite"/>
    </source>
</evidence>
<protein>
    <recommendedName>
        <fullName evidence="4">BTB domain-containing protein</fullName>
    </recommendedName>
</protein>
<evidence type="ECO:0000313" key="3">
    <source>
        <dbReference type="Proteomes" id="UP000092993"/>
    </source>
</evidence>
<feature type="region of interest" description="Disordered" evidence="1">
    <location>
        <begin position="1"/>
        <end position="31"/>
    </location>
</feature>
<dbReference type="EMBL" id="LUGG01000060">
    <property type="protein sequence ID" value="OBZ65023.1"/>
    <property type="molecule type" value="Genomic_DNA"/>
</dbReference>
<name>A0A1C7LJV9_GRIFR</name>
<dbReference type="AlphaFoldDB" id="A0A1C7LJV9"/>
<evidence type="ECO:0000313" key="2">
    <source>
        <dbReference type="EMBL" id="OBZ65023.1"/>
    </source>
</evidence>
<dbReference type="Proteomes" id="UP000092993">
    <property type="component" value="Unassembled WGS sequence"/>
</dbReference>
<keyword evidence="3" id="KW-1185">Reference proteome</keyword>
<gene>
    <name evidence="2" type="ORF">A0H81_14970</name>
</gene>
<feature type="non-terminal residue" evidence="2">
    <location>
        <position position="399"/>
    </location>
</feature>
<dbReference type="OrthoDB" id="2746456at2759"/>
<proteinExistence type="predicted"/>
<accession>A0A1C7LJV9</accession>
<comment type="caution">
    <text evidence="2">The sequence shown here is derived from an EMBL/GenBank/DDBJ whole genome shotgun (WGS) entry which is preliminary data.</text>
</comment>
<evidence type="ECO:0008006" key="4">
    <source>
        <dbReference type="Google" id="ProtNLM"/>
    </source>
</evidence>
<reference evidence="2 3" key="1">
    <citation type="submission" date="2016-03" db="EMBL/GenBank/DDBJ databases">
        <title>Whole genome sequencing of Grifola frondosa 9006-11.</title>
        <authorList>
            <person name="Min B."/>
            <person name="Park H."/>
            <person name="Kim J.-G."/>
            <person name="Cho H."/>
            <person name="Oh Y.-L."/>
            <person name="Kong W.-S."/>
            <person name="Choi I.-G."/>
        </authorList>
    </citation>
    <scope>NUCLEOTIDE SEQUENCE [LARGE SCALE GENOMIC DNA]</scope>
    <source>
        <strain evidence="2 3">9006-11</strain>
    </source>
</reference>
<organism evidence="2 3">
    <name type="scientific">Grifola frondosa</name>
    <name type="common">Maitake</name>
    <name type="synonym">Polyporus frondosus</name>
    <dbReference type="NCBI Taxonomy" id="5627"/>
    <lineage>
        <taxon>Eukaryota</taxon>
        <taxon>Fungi</taxon>
        <taxon>Dikarya</taxon>
        <taxon>Basidiomycota</taxon>
        <taxon>Agaricomycotina</taxon>
        <taxon>Agaricomycetes</taxon>
        <taxon>Polyporales</taxon>
        <taxon>Grifolaceae</taxon>
        <taxon>Grifola</taxon>
    </lineage>
</organism>
<sequence>MRPSTTKQLLGADQQSESISPASSLQATTPRFELGPRARRLEVLMSPEALGKDCVLPASARNLWALFRLSQDMTEASQLAKRTRQSSGHGPIRGHHPKFWYPDGNIVLRVGDTLFRLYRTRLMQYSACFANLLRVSNNDATGMEAEGNSDDDVHNVAGVDVDDFEYLLVALEVPLSFSLKSPSKRMSPPGEYSQVIGSVMRAAQGLSCHTAIIFATDALCRLWPTDFARLTPTRLSSKDAMQALMITKRYNIPGIVKRACYELVHRVFLEGTPLDLLRLPGARNELQHEWINTALLPPVSDPYPCKSTEGQCAQAWANGDQTWRVTVVQSEIFIRGRTDPVCGLDALSNVDWTAQGFCSLCMATRKLVWAKKKEELWRQLEPWLQLETVDQSGEVRMSG</sequence>